<comment type="caution">
    <text evidence="1">The sequence shown here is derived from an EMBL/GenBank/DDBJ whole genome shotgun (WGS) entry which is preliminary data.</text>
</comment>
<evidence type="ECO:0000313" key="1">
    <source>
        <dbReference type="EMBL" id="MDC0717752.1"/>
    </source>
</evidence>
<protein>
    <submittedName>
        <fullName evidence="1">Uncharacterized protein</fullName>
    </submittedName>
</protein>
<organism evidence="1 2">
    <name type="scientific">Nannocystis bainbridge</name>
    <dbReference type="NCBI Taxonomy" id="2995303"/>
    <lineage>
        <taxon>Bacteria</taxon>
        <taxon>Pseudomonadati</taxon>
        <taxon>Myxococcota</taxon>
        <taxon>Polyangia</taxon>
        <taxon>Nannocystales</taxon>
        <taxon>Nannocystaceae</taxon>
        <taxon>Nannocystis</taxon>
    </lineage>
</organism>
<keyword evidence="2" id="KW-1185">Reference proteome</keyword>
<accession>A0ABT5DZ81</accession>
<dbReference type="RefSeq" id="WP_272086236.1">
    <property type="nucleotide sequence ID" value="NZ_JAQNDL010000001.1"/>
</dbReference>
<reference evidence="1 2" key="1">
    <citation type="submission" date="2022-11" db="EMBL/GenBank/DDBJ databases">
        <title>Minimal conservation of predation-associated metabolite biosynthetic gene clusters underscores biosynthetic potential of Myxococcota including descriptions for ten novel species: Archangium lansinium sp. nov., Myxococcus landrumus sp. nov., Nannocystis bai.</title>
        <authorList>
            <person name="Ahearne A."/>
            <person name="Stevens C."/>
            <person name="Dowd S."/>
        </authorList>
    </citation>
    <scope>NUCLEOTIDE SEQUENCE [LARGE SCALE GENOMIC DNA]</scope>
    <source>
        <strain evidence="1 2">BB15-2</strain>
    </source>
</reference>
<dbReference type="Proteomes" id="UP001221686">
    <property type="component" value="Unassembled WGS sequence"/>
</dbReference>
<gene>
    <name evidence="1" type="ORF">POL25_12670</name>
</gene>
<proteinExistence type="predicted"/>
<name>A0ABT5DZ81_9BACT</name>
<sequence length="485" mass="49658">MTTTWGGTGEGPGSGGEEVLPIEVEVFVSPSPALAVGEVQISVSTSRPVTSIDLYDGDVPLVLAAAPTAPLHVLEVTSEAAPGDGPHTIRAVAHAADGGVGEGEAPLMIDVQPGGSDAWTPFVQAGPISGFTSAALRKHGIDTAGFFETNQGIEAVAVRIDGTTGLPQGGPIVLGPVAASGGGRGPAVAVGGDATFVAWTQPSGPTTRWAVSRVVFGEPKGPVWSGPAKTSVHALAVVGDTLVLAGSLTTGAGTHDLRVWWVAADTGEIVASRSFAMAAVEDPQNLRDEVARGVAIVGDEVVVVGEREIKSLAQAFVQRTVVLRHTLDGEPLAEWTSPGEQLDEDGAMAVAPLGAGGFVTVGWARDKGSIRQVMTRWFSAEGEMVAMRIEPTPANDAVGFAVGEDREGKIVIAGAVQQPKTDANAWIFAVPGAVGAPTWQVIRNGPGQGPDEAAGLAVDPWGHTYVVGSEFAALQPRAFALRLYP</sequence>
<dbReference type="EMBL" id="JAQNDL010000001">
    <property type="protein sequence ID" value="MDC0717752.1"/>
    <property type="molecule type" value="Genomic_DNA"/>
</dbReference>
<evidence type="ECO:0000313" key="2">
    <source>
        <dbReference type="Proteomes" id="UP001221686"/>
    </source>
</evidence>